<dbReference type="InterPro" id="IPR017926">
    <property type="entry name" value="GATASE"/>
</dbReference>
<dbReference type="SUPFAM" id="SSF52317">
    <property type="entry name" value="Class I glutamine amidotransferase-like"/>
    <property type="match status" value="1"/>
</dbReference>
<evidence type="ECO:0000259" key="2">
    <source>
        <dbReference type="Pfam" id="PF00117"/>
    </source>
</evidence>
<evidence type="ECO:0000313" key="3">
    <source>
        <dbReference type="EMBL" id="MBK6267035.1"/>
    </source>
</evidence>
<dbReference type="PANTHER" id="PTHR43418">
    <property type="entry name" value="MULTIFUNCTIONAL TRYPTOPHAN BIOSYNTHESIS PROTEIN-RELATED"/>
    <property type="match status" value="1"/>
</dbReference>
<comment type="caution">
    <text evidence="3">The sequence shown here is derived from an EMBL/GenBank/DDBJ whole genome shotgun (WGS) entry which is preliminary data.</text>
</comment>
<keyword evidence="1" id="KW-0315">Glutamine amidotransferase</keyword>
<dbReference type="GO" id="GO:0000162">
    <property type="term" value="P:L-tryptophan biosynthetic process"/>
    <property type="evidence" value="ECO:0007669"/>
    <property type="project" value="TreeGrafter"/>
</dbReference>
<dbReference type="PRINTS" id="PR00099">
    <property type="entry name" value="CPSGATASE"/>
</dbReference>
<evidence type="ECO:0000313" key="4">
    <source>
        <dbReference type="Proteomes" id="UP000611723"/>
    </source>
</evidence>
<evidence type="ECO:0000256" key="1">
    <source>
        <dbReference type="ARBA" id="ARBA00022962"/>
    </source>
</evidence>
<dbReference type="FunFam" id="3.40.50.880:FF:000003">
    <property type="entry name" value="Anthranilate synthase component II"/>
    <property type="match status" value="1"/>
</dbReference>
<dbReference type="Gene3D" id="3.40.50.880">
    <property type="match status" value="1"/>
</dbReference>
<dbReference type="Pfam" id="PF00117">
    <property type="entry name" value="GATase"/>
    <property type="match status" value="1"/>
</dbReference>
<dbReference type="PRINTS" id="PR00096">
    <property type="entry name" value="GATASE"/>
</dbReference>
<reference evidence="3" key="1">
    <citation type="submission" date="2021-01" db="EMBL/GenBank/DDBJ databases">
        <title>Marivirga aurantiaca sp. nov., isolated from intertidal surface sediments.</title>
        <authorList>
            <person name="Zhang M."/>
        </authorList>
    </citation>
    <scope>NUCLEOTIDE SEQUENCE</scope>
    <source>
        <strain evidence="3">S37H4</strain>
    </source>
</reference>
<gene>
    <name evidence="3" type="ORF">JKA74_18465</name>
</gene>
<sequence length="198" mass="22586">MILLIDNFDSFTYNLVDYFEQLGESCYIVRNDVSPTLLPDMDFTKIVLSPGPGTPEQAGYLMEYIKFFEHDLPILGICLGHQAIAQYFGAKVEKAIKPMHGKLSVVDKSVEDGIFKGFPNHWKVVRYHSLVVKNIEKTHLVPLAYTEENELMVFRHNQLTIYGIQYHPEAALTEFGIEILANWLEKVANENKAIPVLL</sequence>
<dbReference type="GO" id="GO:0005829">
    <property type="term" value="C:cytosol"/>
    <property type="evidence" value="ECO:0007669"/>
    <property type="project" value="TreeGrafter"/>
</dbReference>
<dbReference type="InterPro" id="IPR050472">
    <property type="entry name" value="Anth_synth/Amidotransfase"/>
</dbReference>
<dbReference type="AlphaFoldDB" id="A0A934X2B5"/>
<dbReference type="PRINTS" id="PR00097">
    <property type="entry name" value="ANTSNTHASEII"/>
</dbReference>
<dbReference type="CDD" id="cd01743">
    <property type="entry name" value="GATase1_Anthranilate_Synthase"/>
    <property type="match status" value="1"/>
</dbReference>
<name>A0A934X2B5_9BACT</name>
<keyword evidence="4" id="KW-1185">Reference proteome</keyword>
<dbReference type="RefSeq" id="WP_201432721.1">
    <property type="nucleotide sequence ID" value="NZ_JAEQBW010000013.1"/>
</dbReference>
<feature type="domain" description="Glutamine amidotransferase" evidence="2">
    <location>
        <begin position="3"/>
        <end position="186"/>
    </location>
</feature>
<protein>
    <submittedName>
        <fullName evidence="3">Aminodeoxychorismate/anthranilate synthase component II</fullName>
    </submittedName>
</protein>
<dbReference type="PANTHER" id="PTHR43418:SF4">
    <property type="entry name" value="MULTIFUNCTIONAL TRYPTOPHAN BIOSYNTHESIS PROTEIN"/>
    <property type="match status" value="1"/>
</dbReference>
<proteinExistence type="predicted"/>
<dbReference type="Proteomes" id="UP000611723">
    <property type="component" value="Unassembled WGS sequence"/>
</dbReference>
<dbReference type="GO" id="GO:0004049">
    <property type="term" value="F:anthranilate synthase activity"/>
    <property type="evidence" value="ECO:0007669"/>
    <property type="project" value="TreeGrafter"/>
</dbReference>
<dbReference type="NCBIfam" id="TIGR00566">
    <property type="entry name" value="trpG_papA"/>
    <property type="match status" value="1"/>
</dbReference>
<dbReference type="EMBL" id="JAEQBW010000013">
    <property type="protein sequence ID" value="MBK6267035.1"/>
    <property type="molecule type" value="Genomic_DNA"/>
</dbReference>
<dbReference type="InterPro" id="IPR029062">
    <property type="entry name" value="Class_I_gatase-like"/>
</dbReference>
<dbReference type="InterPro" id="IPR006221">
    <property type="entry name" value="TrpG/PapA_dom"/>
</dbReference>
<organism evidence="3 4">
    <name type="scientific">Marivirga aurantiaca</name>
    <dbReference type="NCBI Taxonomy" id="2802615"/>
    <lineage>
        <taxon>Bacteria</taxon>
        <taxon>Pseudomonadati</taxon>
        <taxon>Bacteroidota</taxon>
        <taxon>Cytophagia</taxon>
        <taxon>Cytophagales</taxon>
        <taxon>Marivirgaceae</taxon>
        <taxon>Marivirga</taxon>
    </lineage>
</organism>
<accession>A0A934X2B5</accession>
<dbReference type="PROSITE" id="PS51273">
    <property type="entry name" value="GATASE_TYPE_1"/>
    <property type="match status" value="1"/>
</dbReference>